<comment type="caution">
    <text evidence="5">The sequence shown here is derived from an EMBL/GenBank/DDBJ whole genome shotgun (WGS) entry which is preliminary data.</text>
</comment>
<proteinExistence type="inferred from homology"/>
<evidence type="ECO:0000256" key="2">
    <source>
        <dbReference type="ARBA" id="ARBA00023015"/>
    </source>
</evidence>
<dbReference type="RefSeq" id="WP_189170309.1">
    <property type="nucleotide sequence ID" value="NZ_BMQB01000005.1"/>
</dbReference>
<evidence type="ECO:0000256" key="1">
    <source>
        <dbReference type="ARBA" id="ARBA00011046"/>
    </source>
</evidence>
<gene>
    <name evidence="5" type="ORF">GCM10010123_25110</name>
</gene>
<reference evidence="5" key="2">
    <citation type="submission" date="2020-09" db="EMBL/GenBank/DDBJ databases">
        <authorList>
            <person name="Sun Q."/>
            <person name="Ohkuma M."/>
        </authorList>
    </citation>
    <scope>NUCLEOTIDE SEQUENCE</scope>
    <source>
        <strain evidence="5">JCM 3090</strain>
    </source>
</reference>
<organism evidence="5 6">
    <name type="scientific">Pilimelia anulata</name>
    <dbReference type="NCBI Taxonomy" id="53371"/>
    <lineage>
        <taxon>Bacteria</taxon>
        <taxon>Bacillati</taxon>
        <taxon>Actinomycetota</taxon>
        <taxon>Actinomycetes</taxon>
        <taxon>Micromonosporales</taxon>
        <taxon>Micromonosporaceae</taxon>
        <taxon>Pilimelia</taxon>
    </lineage>
</organism>
<protein>
    <recommendedName>
        <fullName evidence="7">Transcriptional regulator</fullName>
    </recommendedName>
</protein>
<dbReference type="Gene3D" id="1.10.10.10">
    <property type="entry name" value="Winged helix-like DNA-binding domain superfamily/Winged helix DNA-binding domain"/>
    <property type="match status" value="1"/>
</dbReference>
<keyword evidence="3" id="KW-0238">DNA-binding</keyword>
<evidence type="ECO:0000313" key="5">
    <source>
        <dbReference type="EMBL" id="GGJ94259.1"/>
    </source>
</evidence>
<accession>A0A8J3F8S8</accession>
<dbReference type="InterPro" id="IPR005650">
    <property type="entry name" value="BlaI_family"/>
</dbReference>
<dbReference type="EMBL" id="BMQB01000005">
    <property type="protein sequence ID" value="GGJ94259.1"/>
    <property type="molecule type" value="Genomic_DNA"/>
</dbReference>
<reference evidence="5" key="1">
    <citation type="journal article" date="2014" name="Int. J. Syst. Evol. Microbiol.">
        <title>Complete genome sequence of Corynebacterium casei LMG S-19264T (=DSM 44701T), isolated from a smear-ripened cheese.</title>
        <authorList>
            <consortium name="US DOE Joint Genome Institute (JGI-PGF)"/>
            <person name="Walter F."/>
            <person name="Albersmeier A."/>
            <person name="Kalinowski J."/>
            <person name="Ruckert C."/>
        </authorList>
    </citation>
    <scope>NUCLEOTIDE SEQUENCE</scope>
    <source>
        <strain evidence="5">JCM 3090</strain>
    </source>
</reference>
<dbReference type="GO" id="GO:0003677">
    <property type="term" value="F:DNA binding"/>
    <property type="evidence" value="ECO:0007669"/>
    <property type="project" value="UniProtKB-KW"/>
</dbReference>
<evidence type="ECO:0000256" key="3">
    <source>
        <dbReference type="ARBA" id="ARBA00023125"/>
    </source>
</evidence>
<dbReference type="AlphaFoldDB" id="A0A8J3F8S8"/>
<dbReference type="Pfam" id="PF03965">
    <property type="entry name" value="Penicillinase_R"/>
    <property type="match status" value="1"/>
</dbReference>
<evidence type="ECO:0008006" key="7">
    <source>
        <dbReference type="Google" id="ProtNLM"/>
    </source>
</evidence>
<evidence type="ECO:0000313" key="6">
    <source>
        <dbReference type="Proteomes" id="UP000649739"/>
    </source>
</evidence>
<keyword evidence="4" id="KW-0804">Transcription</keyword>
<sequence>MPRLGELERAVMEVLWRSDRPLSAKEVGAAIGGGHAVTTLLTVLSRLAGKGAVARDRDGRGHRYRPTASRAAHTADLIREALGTTDDADAALARFVHTASPAETAALRRALAGLGEP</sequence>
<comment type="similarity">
    <text evidence="1">Belongs to the BlaI transcriptional regulatory family.</text>
</comment>
<name>A0A8J3F8S8_9ACTN</name>
<evidence type="ECO:0000256" key="4">
    <source>
        <dbReference type="ARBA" id="ARBA00023163"/>
    </source>
</evidence>
<dbReference type="GO" id="GO:0045892">
    <property type="term" value="P:negative regulation of DNA-templated transcription"/>
    <property type="evidence" value="ECO:0007669"/>
    <property type="project" value="InterPro"/>
</dbReference>
<dbReference type="InterPro" id="IPR036388">
    <property type="entry name" value="WH-like_DNA-bd_sf"/>
</dbReference>
<dbReference type="Gene3D" id="6.10.140.850">
    <property type="match status" value="1"/>
</dbReference>
<dbReference type="InterPro" id="IPR036390">
    <property type="entry name" value="WH_DNA-bd_sf"/>
</dbReference>
<dbReference type="Proteomes" id="UP000649739">
    <property type="component" value="Unassembled WGS sequence"/>
</dbReference>
<keyword evidence="2" id="KW-0805">Transcription regulation</keyword>
<keyword evidence="6" id="KW-1185">Reference proteome</keyword>
<dbReference type="SUPFAM" id="SSF46785">
    <property type="entry name" value="Winged helix' DNA-binding domain"/>
    <property type="match status" value="1"/>
</dbReference>